<comment type="function">
    <text evidence="1">Hydrolyzes indole-3-acetamide (IAM) into indole-3-acetic acid (IAA).</text>
</comment>
<name>A0A6G4WDS2_9HYPH</name>
<evidence type="ECO:0000256" key="2">
    <source>
        <dbReference type="ARBA" id="ARBA00021874"/>
    </source>
</evidence>
<dbReference type="NCBIfam" id="NF005460">
    <property type="entry name" value="PRK07056.1"/>
    <property type="match status" value="1"/>
</dbReference>
<gene>
    <name evidence="4" type="ORF">G6N73_15090</name>
</gene>
<dbReference type="PANTHER" id="PTHR11895">
    <property type="entry name" value="TRANSAMIDASE"/>
    <property type="match status" value="1"/>
</dbReference>
<dbReference type="EMBL" id="JAAKZF010000018">
    <property type="protein sequence ID" value="NGO52488.1"/>
    <property type="molecule type" value="Genomic_DNA"/>
</dbReference>
<comment type="caution">
    <text evidence="4">The sequence shown here is derived from an EMBL/GenBank/DDBJ whole genome shotgun (WGS) entry which is preliminary data.</text>
</comment>
<evidence type="ECO:0000313" key="5">
    <source>
        <dbReference type="Proteomes" id="UP001642900"/>
    </source>
</evidence>
<dbReference type="InterPro" id="IPR036928">
    <property type="entry name" value="AS_sf"/>
</dbReference>
<evidence type="ECO:0000259" key="3">
    <source>
        <dbReference type="Pfam" id="PF01425"/>
    </source>
</evidence>
<dbReference type="InterPro" id="IPR023631">
    <property type="entry name" value="Amidase_dom"/>
</dbReference>
<reference evidence="4 5" key="1">
    <citation type="submission" date="2020-02" db="EMBL/GenBank/DDBJ databases">
        <title>Genome sequence of strain CCNWXJ40-4.</title>
        <authorList>
            <person name="Gao J."/>
            <person name="Sun J."/>
        </authorList>
    </citation>
    <scope>NUCLEOTIDE SEQUENCE [LARGE SCALE GENOMIC DNA]</scope>
    <source>
        <strain evidence="4 5">CCNWXJ 40-4</strain>
    </source>
</reference>
<dbReference type="InterPro" id="IPR020556">
    <property type="entry name" value="Amidase_CS"/>
</dbReference>
<dbReference type="AlphaFoldDB" id="A0A6G4WDS2"/>
<dbReference type="RefSeq" id="WP_165028912.1">
    <property type="nucleotide sequence ID" value="NZ_JAAKZF010000018.1"/>
</dbReference>
<dbReference type="Proteomes" id="UP001642900">
    <property type="component" value="Unassembled WGS sequence"/>
</dbReference>
<protein>
    <recommendedName>
        <fullName evidence="2">Indoleacetamide hydrolase</fullName>
    </recommendedName>
</protein>
<organism evidence="4 5">
    <name type="scientific">Allomesorhizobium camelthorni</name>
    <dbReference type="NCBI Taxonomy" id="475069"/>
    <lineage>
        <taxon>Bacteria</taxon>
        <taxon>Pseudomonadati</taxon>
        <taxon>Pseudomonadota</taxon>
        <taxon>Alphaproteobacteria</taxon>
        <taxon>Hyphomicrobiales</taxon>
        <taxon>Phyllobacteriaceae</taxon>
        <taxon>Allomesorhizobium</taxon>
    </lineage>
</organism>
<evidence type="ECO:0000256" key="1">
    <source>
        <dbReference type="ARBA" id="ARBA00003871"/>
    </source>
</evidence>
<dbReference type="Pfam" id="PF01425">
    <property type="entry name" value="Amidase"/>
    <property type="match status" value="1"/>
</dbReference>
<feature type="domain" description="Amidase" evidence="3">
    <location>
        <begin position="13"/>
        <end position="424"/>
    </location>
</feature>
<dbReference type="Gene3D" id="3.90.1300.10">
    <property type="entry name" value="Amidase signature (AS) domain"/>
    <property type="match status" value="1"/>
</dbReference>
<dbReference type="NCBIfam" id="NF004622">
    <property type="entry name" value="PRK05962.1"/>
    <property type="match status" value="1"/>
</dbReference>
<sequence length="438" mass="45550">MREPATGSARDRLEEVLARLAEREAEERVFLKLYSDAARVFADAADARRRAGISLGPLDGRIISIKDLFDVAGETTTAGSAALADAPPATRDAVVVARLRRAGAVIVGKTNMTEFAFSGIGLNRNFGTPGNAADSTRVPGGSSSGAGVSVAEGTSEIAIGSDTGGSVRIPAALNGVVGFKPTAGRVPLSGVFPLSSTLDSVGPLARTVADCAIADAIMAGEEPDALEPFPLSGLRIGIPQGRLFGDIDAAVAEGFARSLKALEAAGAKIADHPIDDLLNGMAEATKGASIASVEAAEIHADLAATQAWSLVDPRIGGPIKRRAAVPAYAYIRVLRKRAALAAAMDQRLRPIDVLALPTTPMIAPAIQPLLEDDDLYDRTDGLLLRNPQVANQFDLTAISLPMPGMNLPAGLMLFARNGHDRRLLSTAAAVEELFRRAS</sequence>
<dbReference type="InterPro" id="IPR000120">
    <property type="entry name" value="Amidase"/>
</dbReference>
<evidence type="ECO:0000313" key="4">
    <source>
        <dbReference type="EMBL" id="NGO52488.1"/>
    </source>
</evidence>
<proteinExistence type="predicted"/>
<dbReference type="GO" id="GO:0003824">
    <property type="term" value="F:catalytic activity"/>
    <property type="evidence" value="ECO:0007669"/>
    <property type="project" value="InterPro"/>
</dbReference>
<dbReference type="PROSITE" id="PS00571">
    <property type="entry name" value="AMIDASES"/>
    <property type="match status" value="1"/>
</dbReference>
<dbReference type="PANTHER" id="PTHR11895:SF176">
    <property type="entry name" value="AMIDASE AMID-RELATED"/>
    <property type="match status" value="1"/>
</dbReference>
<dbReference type="SUPFAM" id="SSF75304">
    <property type="entry name" value="Amidase signature (AS) enzymes"/>
    <property type="match status" value="1"/>
</dbReference>
<accession>A0A6G4WDS2</accession>
<keyword evidence="5" id="KW-1185">Reference proteome</keyword>